<dbReference type="Proteomes" id="UP001396334">
    <property type="component" value="Unassembled WGS sequence"/>
</dbReference>
<organism evidence="1 2">
    <name type="scientific">Hibiscus sabdariffa</name>
    <name type="common">roselle</name>
    <dbReference type="NCBI Taxonomy" id="183260"/>
    <lineage>
        <taxon>Eukaryota</taxon>
        <taxon>Viridiplantae</taxon>
        <taxon>Streptophyta</taxon>
        <taxon>Embryophyta</taxon>
        <taxon>Tracheophyta</taxon>
        <taxon>Spermatophyta</taxon>
        <taxon>Magnoliopsida</taxon>
        <taxon>eudicotyledons</taxon>
        <taxon>Gunneridae</taxon>
        <taxon>Pentapetalae</taxon>
        <taxon>rosids</taxon>
        <taxon>malvids</taxon>
        <taxon>Malvales</taxon>
        <taxon>Malvaceae</taxon>
        <taxon>Malvoideae</taxon>
        <taxon>Hibiscus</taxon>
    </lineage>
</organism>
<keyword evidence="2" id="KW-1185">Reference proteome</keyword>
<protein>
    <submittedName>
        <fullName evidence="1">Uncharacterized protein</fullName>
    </submittedName>
</protein>
<sequence>MCTLSTQRPQISVKSSPYFVFRNRKPREKVRNKVRSSSITMFEGCHPHKPPTGKSRAMALGTMVTLPNNEGGKPWINNRLFGTRDNSDPKPLHRLMLLAHDPIGSPFSRWDYQSGENID</sequence>
<evidence type="ECO:0000313" key="2">
    <source>
        <dbReference type="Proteomes" id="UP001396334"/>
    </source>
</evidence>
<evidence type="ECO:0000313" key="1">
    <source>
        <dbReference type="EMBL" id="KAK9032214.1"/>
    </source>
</evidence>
<proteinExistence type="predicted"/>
<reference evidence="1 2" key="1">
    <citation type="journal article" date="2024" name="G3 (Bethesda)">
        <title>Genome assembly of Hibiscus sabdariffa L. provides insights into metabolisms of medicinal natural products.</title>
        <authorList>
            <person name="Kim T."/>
        </authorList>
    </citation>
    <scope>NUCLEOTIDE SEQUENCE [LARGE SCALE GENOMIC DNA]</scope>
    <source>
        <strain evidence="1">TK-2024</strain>
        <tissue evidence="1">Old leaves</tissue>
    </source>
</reference>
<gene>
    <name evidence="1" type="ORF">V6N11_056489</name>
</gene>
<name>A0ABR2T4Q2_9ROSI</name>
<dbReference type="EMBL" id="JBBPBN010000009">
    <property type="protein sequence ID" value="KAK9032214.1"/>
    <property type="molecule type" value="Genomic_DNA"/>
</dbReference>
<accession>A0ABR2T4Q2</accession>
<comment type="caution">
    <text evidence="1">The sequence shown here is derived from an EMBL/GenBank/DDBJ whole genome shotgun (WGS) entry which is preliminary data.</text>
</comment>